<evidence type="ECO:0000256" key="6">
    <source>
        <dbReference type="ARBA" id="ARBA00023136"/>
    </source>
</evidence>
<dbReference type="AlphaFoldDB" id="A0A538TYS4"/>
<comment type="subcellular location">
    <subcellularLocation>
        <location evidence="1">Cell membrane</location>
        <topology evidence="1">Multi-pass membrane protein</topology>
    </subcellularLocation>
    <subcellularLocation>
        <location evidence="7">Membrane</location>
        <topology evidence="7">Multi-pass membrane protein</topology>
    </subcellularLocation>
</comment>
<dbReference type="InterPro" id="IPR005279">
    <property type="entry name" value="Dipep/tripep_permease"/>
</dbReference>
<evidence type="ECO:0000256" key="8">
    <source>
        <dbReference type="SAM" id="Phobius"/>
    </source>
</evidence>
<keyword evidence="6 8" id="KW-0472">Membrane</keyword>
<gene>
    <name evidence="9" type="ORF">E6K80_13795</name>
</gene>
<keyword evidence="4 7" id="KW-0812">Transmembrane</keyword>
<keyword evidence="2 7" id="KW-0813">Transport</keyword>
<proteinExistence type="inferred from homology"/>
<feature type="transmembrane region" description="Helical" evidence="8">
    <location>
        <begin position="34"/>
        <end position="53"/>
    </location>
</feature>
<evidence type="ECO:0000256" key="4">
    <source>
        <dbReference type="ARBA" id="ARBA00022692"/>
    </source>
</evidence>
<dbReference type="InterPro" id="IPR018456">
    <property type="entry name" value="PTR2_symporter_CS"/>
</dbReference>
<feature type="non-terminal residue" evidence="9">
    <location>
        <position position="1"/>
    </location>
</feature>
<evidence type="ECO:0000313" key="9">
    <source>
        <dbReference type="EMBL" id="TMQ68804.1"/>
    </source>
</evidence>
<dbReference type="GO" id="GO:0006857">
    <property type="term" value="P:oligopeptide transport"/>
    <property type="evidence" value="ECO:0007669"/>
    <property type="project" value="InterPro"/>
</dbReference>
<dbReference type="PROSITE" id="PS01022">
    <property type="entry name" value="PTR2_1"/>
    <property type="match status" value="1"/>
</dbReference>
<reference evidence="9 10" key="1">
    <citation type="journal article" date="2019" name="Nat. Microbiol.">
        <title>Mediterranean grassland soil C-N compound turnover is dependent on rainfall and depth, and is mediated by genomically divergent microorganisms.</title>
        <authorList>
            <person name="Diamond S."/>
            <person name="Andeer P.F."/>
            <person name="Li Z."/>
            <person name="Crits-Christoph A."/>
            <person name="Burstein D."/>
            <person name="Anantharaman K."/>
            <person name="Lane K.R."/>
            <person name="Thomas B.C."/>
            <person name="Pan C."/>
            <person name="Northen T.R."/>
            <person name="Banfield J.F."/>
        </authorList>
    </citation>
    <scope>NUCLEOTIDE SEQUENCE [LARGE SCALE GENOMIC DNA]</scope>
    <source>
        <strain evidence="9">WS_10</strain>
    </source>
</reference>
<protein>
    <submittedName>
        <fullName evidence="9">Peptide MFS transporter</fullName>
    </submittedName>
</protein>
<comment type="similarity">
    <text evidence="7">Belongs to the major facilitator superfamily. Proton-dependent oligopeptide transporter (POT/PTR) (TC 2.A.17) family.</text>
</comment>
<evidence type="ECO:0000256" key="7">
    <source>
        <dbReference type="RuleBase" id="RU003755"/>
    </source>
</evidence>
<feature type="transmembrane region" description="Helical" evidence="8">
    <location>
        <begin position="197"/>
        <end position="216"/>
    </location>
</feature>
<dbReference type="CDD" id="cd17346">
    <property type="entry name" value="MFS_DtpA_like"/>
    <property type="match status" value="1"/>
</dbReference>
<dbReference type="GO" id="GO:0005886">
    <property type="term" value="C:plasma membrane"/>
    <property type="evidence" value="ECO:0007669"/>
    <property type="project" value="UniProtKB-SubCell"/>
</dbReference>
<sequence>QPDVGQRVLGFTAIRHVLEGFFGPLAVQPLSSQIYGLYTGFVYFTPFFGGLLADRVLGQRKTVVVGGALMAIGHFMMASERLFFPALMFLIFGNGCFKPNISTQVGLLYPPGDSRRDRAFSIFYVGINLGAFLAPLVCGTLGQTVGWHYGFGAAGVGMVLGLIFYLANQKYLAPDVLAQRKAQVMKKKEPLTREERLRVVAICVACAIVAAFWAVYEQQGNTLQLWADKNTNWTFFGVTLPSTWYQALNPFMIFFFTPLLTWLWAKQAARAQEPSSLTKMAMGCVMLGLGFVVMIVASVGMTPDMKRSVMWLVASTTIYTFGELYLSPIGLSFVTKVAPARIVSMMMGVWFLANFIGNYMTGYLGTFWEKIPHQQFFLLCTIIGVSAGVVLFIIGRPLDKIVSAHDRQVA</sequence>
<keyword evidence="3" id="KW-1003">Cell membrane</keyword>
<feature type="transmembrane region" description="Helical" evidence="8">
    <location>
        <begin position="122"/>
        <end position="142"/>
    </location>
</feature>
<evidence type="ECO:0000256" key="5">
    <source>
        <dbReference type="ARBA" id="ARBA00022989"/>
    </source>
</evidence>
<keyword evidence="5 8" id="KW-1133">Transmembrane helix</keyword>
<evidence type="ECO:0000256" key="1">
    <source>
        <dbReference type="ARBA" id="ARBA00004651"/>
    </source>
</evidence>
<dbReference type="PANTHER" id="PTHR23517">
    <property type="entry name" value="RESISTANCE PROTEIN MDTM, PUTATIVE-RELATED-RELATED"/>
    <property type="match status" value="1"/>
</dbReference>
<evidence type="ECO:0000313" key="10">
    <source>
        <dbReference type="Proteomes" id="UP000319836"/>
    </source>
</evidence>
<feature type="transmembrane region" description="Helical" evidence="8">
    <location>
        <begin position="309"/>
        <end position="326"/>
    </location>
</feature>
<dbReference type="InterPro" id="IPR036259">
    <property type="entry name" value="MFS_trans_sf"/>
</dbReference>
<dbReference type="Pfam" id="PF00854">
    <property type="entry name" value="PTR2"/>
    <property type="match status" value="2"/>
</dbReference>
<organism evidence="9 10">
    <name type="scientific">Eiseniibacteriota bacterium</name>
    <dbReference type="NCBI Taxonomy" id="2212470"/>
    <lineage>
        <taxon>Bacteria</taxon>
        <taxon>Candidatus Eiseniibacteriota</taxon>
    </lineage>
</organism>
<feature type="transmembrane region" description="Helical" evidence="8">
    <location>
        <begin position="148"/>
        <end position="167"/>
    </location>
</feature>
<feature type="transmembrane region" description="Helical" evidence="8">
    <location>
        <begin position="277"/>
        <end position="297"/>
    </location>
</feature>
<dbReference type="SUPFAM" id="SSF103473">
    <property type="entry name" value="MFS general substrate transporter"/>
    <property type="match status" value="1"/>
</dbReference>
<dbReference type="InterPro" id="IPR050171">
    <property type="entry name" value="MFS_Transporters"/>
</dbReference>
<dbReference type="GO" id="GO:1904680">
    <property type="term" value="F:peptide transmembrane transporter activity"/>
    <property type="evidence" value="ECO:0007669"/>
    <property type="project" value="InterPro"/>
</dbReference>
<dbReference type="Gene3D" id="1.20.1250.20">
    <property type="entry name" value="MFS general substrate transporter like domains"/>
    <property type="match status" value="2"/>
</dbReference>
<dbReference type="PROSITE" id="PS01023">
    <property type="entry name" value="PTR2_2"/>
    <property type="match status" value="1"/>
</dbReference>
<name>A0A538TYS4_UNCEI</name>
<comment type="caution">
    <text evidence="9">The sequence shown here is derived from an EMBL/GenBank/DDBJ whole genome shotgun (WGS) entry which is preliminary data.</text>
</comment>
<feature type="transmembrane region" description="Helical" evidence="8">
    <location>
        <begin position="376"/>
        <end position="394"/>
    </location>
</feature>
<dbReference type="Proteomes" id="UP000319836">
    <property type="component" value="Unassembled WGS sequence"/>
</dbReference>
<evidence type="ECO:0000256" key="3">
    <source>
        <dbReference type="ARBA" id="ARBA00022475"/>
    </source>
</evidence>
<dbReference type="EMBL" id="VBPA01000383">
    <property type="protein sequence ID" value="TMQ68804.1"/>
    <property type="molecule type" value="Genomic_DNA"/>
</dbReference>
<dbReference type="InterPro" id="IPR000109">
    <property type="entry name" value="POT_fam"/>
</dbReference>
<dbReference type="PANTHER" id="PTHR23517:SF15">
    <property type="entry name" value="PROTON-DEPENDENT OLIGOPEPTIDE FAMILY TRANSPORT PROTEIN"/>
    <property type="match status" value="1"/>
</dbReference>
<evidence type="ECO:0000256" key="2">
    <source>
        <dbReference type="ARBA" id="ARBA00022448"/>
    </source>
</evidence>
<accession>A0A538TYS4</accession>
<dbReference type="NCBIfam" id="TIGR00924">
    <property type="entry name" value="yjdL_sub1_fam"/>
    <property type="match status" value="2"/>
</dbReference>
<feature type="transmembrane region" description="Helical" evidence="8">
    <location>
        <begin position="244"/>
        <end position="265"/>
    </location>
</feature>